<evidence type="ECO:0000259" key="3">
    <source>
        <dbReference type="Pfam" id="PF01757"/>
    </source>
</evidence>
<comment type="caution">
    <text evidence="4">The sequence shown here is derived from an EMBL/GenBank/DDBJ whole genome shotgun (WGS) entry which is preliminary data.</text>
</comment>
<dbReference type="GO" id="GO:0016747">
    <property type="term" value="F:acyltransferase activity, transferring groups other than amino-acyl groups"/>
    <property type="evidence" value="ECO:0007669"/>
    <property type="project" value="InterPro"/>
</dbReference>
<reference evidence="4 5" key="1">
    <citation type="submission" date="2018-11" db="EMBL/GenBank/DDBJ databases">
        <authorList>
            <person name="Li F."/>
        </authorList>
    </citation>
    <scope>NUCLEOTIDE SEQUENCE [LARGE SCALE GENOMIC DNA]</scope>
    <source>
        <strain evidence="4 5">Gsoil 818</strain>
    </source>
</reference>
<feature type="transmembrane region" description="Helical" evidence="2">
    <location>
        <begin position="209"/>
        <end position="226"/>
    </location>
</feature>
<keyword evidence="5" id="KW-1185">Reference proteome</keyword>
<feature type="region of interest" description="Disordered" evidence="1">
    <location>
        <begin position="352"/>
        <end position="377"/>
    </location>
</feature>
<keyword evidence="2" id="KW-0812">Transmembrane</keyword>
<dbReference type="GO" id="GO:0009103">
    <property type="term" value="P:lipopolysaccharide biosynthetic process"/>
    <property type="evidence" value="ECO:0007669"/>
    <property type="project" value="TreeGrafter"/>
</dbReference>
<name>A0A3N0GQQ2_9ACTN</name>
<dbReference type="InterPro" id="IPR002656">
    <property type="entry name" value="Acyl_transf_3_dom"/>
</dbReference>
<feature type="transmembrane region" description="Helical" evidence="2">
    <location>
        <begin position="238"/>
        <end position="269"/>
    </location>
</feature>
<proteinExistence type="predicted"/>
<feature type="transmembrane region" description="Helical" evidence="2">
    <location>
        <begin position="157"/>
        <end position="178"/>
    </location>
</feature>
<dbReference type="EMBL" id="RJSF01000037">
    <property type="protein sequence ID" value="RNM14767.1"/>
    <property type="molecule type" value="Genomic_DNA"/>
</dbReference>
<evidence type="ECO:0000313" key="4">
    <source>
        <dbReference type="EMBL" id="RNM14767.1"/>
    </source>
</evidence>
<feature type="transmembrane region" description="Helical" evidence="2">
    <location>
        <begin position="50"/>
        <end position="72"/>
    </location>
</feature>
<dbReference type="Proteomes" id="UP000279994">
    <property type="component" value="Unassembled WGS sequence"/>
</dbReference>
<feature type="compositionally biased region" description="Basic and acidic residues" evidence="1">
    <location>
        <begin position="368"/>
        <end position="377"/>
    </location>
</feature>
<dbReference type="PANTHER" id="PTHR23028:SF53">
    <property type="entry name" value="ACYL_TRANSF_3 DOMAIN-CONTAINING PROTEIN"/>
    <property type="match status" value="1"/>
</dbReference>
<accession>A0A3N0GQQ2</accession>
<dbReference type="InterPro" id="IPR050879">
    <property type="entry name" value="Acyltransferase_3"/>
</dbReference>
<dbReference type="AlphaFoldDB" id="A0A3N0GQQ2"/>
<keyword evidence="4" id="KW-0808">Transferase</keyword>
<dbReference type="OrthoDB" id="9796461at2"/>
<dbReference type="GO" id="GO:0016020">
    <property type="term" value="C:membrane"/>
    <property type="evidence" value="ECO:0007669"/>
    <property type="project" value="TreeGrafter"/>
</dbReference>
<dbReference type="RefSeq" id="WP_123222730.1">
    <property type="nucleotide sequence ID" value="NZ_RJSF01000037.1"/>
</dbReference>
<feature type="transmembrane region" description="Helical" evidence="2">
    <location>
        <begin position="185"/>
        <end position="203"/>
    </location>
</feature>
<feature type="transmembrane region" description="Helical" evidence="2">
    <location>
        <begin position="21"/>
        <end position="38"/>
    </location>
</feature>
<feature type="transmembrane region" description="Helical" evidence="2">
    <location>
        <begin position="93"/>
        <end position="113"/>
    </location>
</feature>
<evidence type="ECO:0000256" key="1">
    <source>
        <dbReference type="SAM" id="MobiDB-lite"/>
    </source>
</evidence>
<organism evidence="4 5">
    <name type="scientific">Nocardioides pocheonensis</name>
    <dbReference type="NCBI Taxonomy" id="661485"/>
    <lineage>
        <taxon>Bacteria</taxon>
        <taxon>Bacillati</taxon>
        <taxon>Actinomycetota</taxon>
        <taxon>Actinomycetes</taxon>
        <taxon>Propionibacteriales</taxon>
        <taxon>Nocardioidaceae</taxon>
        <taxon>Nocardioides</taxon>
    </lineage>
</organism>
<feature type="transmembrane region" description="Helical" evidence="2">
    <location>
        <begin position="310"/>
        <end position="332"/>
    </location>
</feature>
<gene>
    <name evidence="4" type="ORF">EFL26_09850</name>
</gene>
<sequence>MLTRGTQRPTLASGLDLHDNALNLLRLILATLVIVSHSRPLGGYGDDDPYFGRIKLGTIAVAGFFAVSGYLVSRSRLRQRPSHFLIRRFARIYPGYWLSLLVTVFGLSALIGARRGGWSLGDAAQSFVSGLGLLGWPGTVGSTLHGMPVDSTLNGSLWTLPYEIFCYLALAAGLSLLFVRRRLRFWSLFGVLMLMVAGVLKGAQGGTSGLLLLVCFFSAGVALQAWQESIELSHRFAAVAAVVTAVSFLFTPTLLLAALPFAYLCLWFGAVCPPRLKKIGATNDVSYGVYLYGWPVQQTLTAYGVAGLGYVGYTAVALLAVGPLAWMSWLLVERPANHLAKTRTAARARRAAVATPVDGTPGGAPDVPRAEPELSPN</sequence>
<dbReference type="PANTHER" id="PTHR23028">
    <property type="entry name" value="ACETYLTRANSFERASE"/>
    <property type="match status" value="1"/>
</dbReference>
<keyword evidence="4" id="KW-0012">Acyltransferase</keyword>
<evidence type="ECO:0000256" key="2">
    <source>
        <dbReference type="SAM" id="Phobius"/>
    </source>
</evidence>
<evidence type="ECO:0000313" key="5">
    <source>
        <dbReference type="Proteomes" id="UP000279994"/>
    </source>
</evidence>
<feature type="domain" description="Acyltransferase 3" evidence="3">
    <location>
        <begin position="20"/>
        <end position="321"/>
    </location>
</feature>
<dbReference type="Pfam" id="PF01757">
    <property type="entry name" value="Acyl_transf_3"/>
    <property type="match status" value="1"/>
</dbReference>
<protein>
    <submittedName>
        <fullName evidence="4">Acyltransferase</fullName>
    </submittedName>
</protein>
<keyword evidence="2" id="KW-1133">Transmembrane helix</keyword>
<keyword evidence="2" id="KW-0472">Membrane</keyword>